<dbReference type="InterPro" id="IPR029063">
    <property type="entry name" value="SAM-dependent_MTases_sf"/>
</dbReference>
<keyword evidence="1 5" id="KW-0489">Methyltransferase</keyword>
<dbReference type="GO" id="GO:1901052">
    <property type="term" value="P:sarcosine metabolic process"/>
    <property type="evidence" value="ECO:0007669"/>
    <property type="project" value="TreeGrafter"/>
</dbReference>
<comment type="caution">
    <text evidence="5">The sequence shown here is derived from an EMBL/GenBank/DDBJ whole genome shotgun (WGS) entry which is preliminary data.</text>
</comment>
<dbReference type="GO" id="GO:0016594">
    <property type="term" value="F:glycine binding"/>
    <property type="evidence" value="ECO:0007669"/>
    <property type="project" value="TreeGrafter"/>
</dbReference>
<gene>
    <name evidence="5" type="ORF">HA237_02605</name>
    <name evidence="6" type="ORF">J4224_00185</name>
</gene>
<dbReference type="Proteomes" id="UP000577419">
    <property type="component" value="Unassembled WGS sequence"/>
</dbReference>
<keyword evidence="3" id="KW-0949">S-adenosyl-L-methionine</keyword>
<dbReference type="PANTHER" id="PTHR16458:SF2">
    <property type="entry name" value="GLYCINE N-METHYLTRANSFERASE"/>
    <property type="match status" value="1"/>
</dbReference>
<dbReference type="InterPro" id="IPR041698">
    <property type="entry name" value="Methyltransf_25"/>
</dbReference>
<dbReference type="GO" id="GO:0005829">
    <property type="term" value="C:cytosol"/>
    <property type="evidence" value="ECO:0007669"/>
    <property type="project" value="TreeGrafter"/>
</dbReference>
<dbReference type="GO" id="GO:0006730">
    <property type="term" value="P:one-carbon metabolic process"/>
    <property type="evidence" value="ECO:0007669"/>
    <property type="project" value="TreeGrafter"/>
</dbReference>
<dbReference type="InterPro" id="IPR014369">
    <property type="entry name" value="Gly/Sar_N_MeTrfase"/>
</dbReference>
<dbReference type="GO" id="GO:0046498">
    <property type="term" value="P:S-adenosylhomocysteine metabolic process"/>
    <property type="evidence" value="ECO:0007669"/>
    <property type="project" value="TreeGrafter"/>
</dbReference>
<evidence type="ECO:0000256" key="3">
    <source>
        <dbReference type="ARBA" id="ARBA00022691"/>
    </source>
</evidence>
<dbReference type="GO" id="GO:0017174">
    <property type="term" value="F:glycine N-methyltransferase activity"/>
    <property type="evidence" value="ECO:0007669"/>
    <property type="project" value="InterPro"/>
</dbReference>
<dbReference type="Gene3D" id="3.40.50.150">
    <property type="entry name" value="Vaccinia Virus protein VP39"/>
    <property type="match status" value="1"/>
</dbReference>
<dbReference type="GO" id="GO:0032259">
    <property type="term" value="P:methylation"/>
    <property type="evidence" value="ECO:0007669"/>
    <property type="project" value="UniProtKB-KW"/>
</dbReference>
<dbReference type="PANTHER" id="PTHR16458">
    <property type="entry name" value="GLYCINE N-METHYLTRANSFERASE"/>
    <property type="match status" value="1"/>
</dbReference>
<dbReference type="Gene3D" id="3.30.46.10">
    <property type="entry name" value="Glycine N-methyltransferase, chain A, domain 1"/>
    <property type="match status" value="1"/>
</dbReference>
<dbReference type="AlphaFoldDB" id="A0A7J4IV55"/>
<reference evidence="5" key="1">
    <citation type="journal article" date="2020" name="bioRxiv">
        <title>A rank-normalized archaeal taxonomy based on genome phylogeny resolves widespread incomplete and uneven classifications.</title>
        <authorList>
            <person name="Rinke C."/>
            <person name="Chuvochina M."/>
            <person name="Mussig A.J."/>
            <person name="Chaumeil P.-A."/>
            <person name="Waite D.W."/>
            <person name="Whitman W.B."/>
            <person name="Parks D.H."/>
            <person name="Hugenholtz P."/>
        </authorList>
    </citation>
    <scope>NUCLEOTIDE SEQUENCE</scope>
    <source>
        <strain evidence="5">UBA10011</strain>
    </source>
</reference>
<dbReference type="EMBL" id="JAGVWF010000002">
    <property type="protein sequence ID" value="MBS3058829.1"/>
    <property type="molecule type" value="Genomic_DNA"/>
</dbReference>
<accession>A0A7J4IV55</accession>
<dbReference type="GO" id="GO:0006111">
    <property type="term" value="P:regulation of gluconeogenesis"/>
    <property type="evidence" value="ECO:0007669"/>
    <property type="project" value="TreeGrafter"/>
</dbReference>
<dbReference type="GO" id="GO:0042802">
    <property type="term" value="F:identical protein binding"/>
    <property type="evidence" value="ECO:0007669"/>
    <property type="project" value="TreeGrafter"/>
</dbReference>
<dbReference type="GO" id="GO:0051289">
    <property type="term" value="P:protein homotetramerization"/>
    <property type="evidence" value="ECO:0007669"/>
    <property type="project" value="TreeGrafter"/>
</dbReference>
<organism evidence="5 7">
    <name type="scientific">Candidatus Iainarchaeum sp</name>
    <dbReference type="NCBI Taxonomy" id="3101447"/>
    <lineage>
        <taxon>Archaea</taxon>
        <taxon>Candidatus Iainarchaeota</taxon>
        <taxon>Candidatus Iainarchaeia</taxon>
        <taxon>Candidatus Iainarchaeales</taxon>
        <taxon>Candidatus Iainarchaeaceae</taxon>
        <taxon>Candidatus Iainarchaeum</taxon>
    </lineage>
</organism>
<name>A0A7J4IV55_9ARCH</name>
<reference evidence="6" key="2">
    <citation type="submission" date="2021-03" db="EMBL/GenBank/DDBJ databases">
        <authorList>
            <person name="Jaffe A."/>
        </authorList>
    </citation>
    <scope>NUCLEOTIDE SEQUENCE</scope>
    <source>
        <strain evidence="6">RIFCSPHIGHO2_01_FULL_GW2011_AR10_43_9</strain>
    </source>
</reference>
<reference evidence="6" key="3">
    <citation type="submission" date="2021-05" db="EMBL/GenBank/DDBJ databases">
        <title>Protein family content uncovers lineage relationships and bacterial pathway maintenance mechanisms in DPANN archaea.</title>
        <authorList>
            <person name="Castelle C.J."/>
            <person name="Meheust R."/>
            <person name="Jaffe A.L."/>
            <person name="Seitz K."/>
            <person name="Gong X."/>
            <person name="Baker B.J."/>
            <person name="Banfield J.F."/>
        </authorList>
    </citation>
    <scope>NUCLEOTIDE SEQUENCE</scope>
    <source>
        <strain evidence="6">RIFCSPHIGHO2_01_FULL_GW2011_AR10_43_9</strain>
    </source>
</reference>
<feature type="domain" description="Methyltransferase" evidence="4">
    <location>
        <begin position="47"/>
        <end position="145"/>
    </location>
</feature>
<evidence type="ECO:0000256" key="2">
    <source>
        <dbReference type="ARBA" id="ARBA00022679"/>
    </source>
</evidence>
<dbReference type="Proteomes" id="UP000683213">
    <property type="component" value="Unassembled WGS sequence"/>
</dbReference>
<evidence type="ECO:0000256" key="1">
    <source>
        <dbReference type="ARBA" id="ARBA00022603"/>
    </source>
</evidence>
<keyword evidence="2 5" id="KW-0808">Transferase</keyword>
<evidence type="ECO:0000313" key="6">
    <source>
        <dbReference type="EMBL" id="MBS3058829.1"/>
    </source>
</evidence>
<dbReference type="GO" id="GO:1904047">
    <property type="term" value="F:S-adenosyl-L-methionine binding"/>
    <property type="evidence" value="ECO:0007669"/>
    <property type="project" value="TreeGrafter"/>
</dbReference>
<dbReference type="Pfam" id="PF13649">
    <property type="entry name" value="Methyltransf_25"/>
    <property type="match status" value="1"/>
</dbReference>
<evidence type="ECO:0000313" key="7">
    <source>
        <dbReference type="Proteomes" id="UP000577419"/>
    </source>
</evidence>
<dbReference type="EMBL" id="DUFG01000014">
    <property type="protein sequence ID" value="HIH08239.1"/>
    <property type="molecule type" value="Genomic_DNA"/>
</dbReference>
<proteinExistence type="predicted"/>
<dbReference type="CDD" id="cd02440">
    <property type="entry name" value="AdoMet_MTases"/>
    <property type="match status" value="1"/>
</dbReference>
<protein>
    <submittedName>
        <fullName evidence="5">Class I SAM-dependent methyltransferase</fullName>
    </submittedName>
</protein>
<dbReference type="GO" id="GO:0046500">
    <property type="term" value="P:S-adenosylmethionine metabolic process"/>
    <property type="evidence" value="ECO:0007669"/>
    <property type="project" value="TreeGrafter"/>
</dbReference>
<evidence type="ECO:0000313" key="5">
    <source>
        <dbReference type="EMBL" id="HIH08239.1"/>
    </source>
</evidence>
<evidence type="ECO:0000259" key="4">
    <source>
        <dbReference type="Pfam" id="PF13649"/>
    </source>
</evidence>
<dbReference type="SUPFAM" id="SSF53335">
    <property type="entry name" value="S-adenosyl-L-methionine-dependent methyltransferases"/>
    <property type="match status" value="1"/>
</dbReference>
<sequence>MAPIYPGNYNSKILVEMWSDFIDWGKRRKGENGFLIRQLKRFNCKRVFDACLGDGADSLYLIKEGLEVTSNDIDKLFIEKAKSHAKDAGVNLNITEFDWLELDKHLEKESFDAVLCLGNSLTYLFERKEQLKALKNFYHILRKGGILIIDERNYQQLLDKRKEILEEGKFSYSRKYVYCGDKVHGEPVEISDDKVKMQYTDERTGKKGYLILYPFKKNELLQLIKESGFKKVEKFSDYKTADPLADFHQYVCVK</sequence>